<keyword evidence="3" id="KW-1003">Cell membrane</keyword>
<dbReference type="InterPro" id="IPR007387">
    <property type="entry name" value="TRAP_DctQ"/>
</dbReference>
<keyword evidence="2 9" id="KW-0813">Transport</keyword>
<keyword evidence="6 9" id="KW-1133">Transmembrane helix</keyword>
<dbReference type="GO" id="GO:0005886">
    <property type="term" value="C:plasma membrane"/>
    <property type="evidence" value="ECO:0007669"/>
    <property type="project" value="UniProtKB-SubCell"/>
</dbReference>
<evidence type="ECO:0000256" key="8">
    <source>
        <dbReference type="ARBA" id="ARBA00038436"/>
    </source>
</evidence>
<comment type="subunit">
    <text evidence="9">The complex comprises the extracytoplasmic solute receptor protein and the two transmembrane proteins.</text>
</comment>
<organism evidence="12 13">
    <name type="scientific">Microbaculum marinisediminis</name>
    <dbReference type="NCBI Taxonomy" id="2931392"/>
    <lineage>
        <taxon>Bacteria</taxon>
        <taxon>Pseudomonadati</taxon>
        <taxon>Pseudomonadota</taxon>
        <taxon>Alphaproteobacteria</taxon>
        <taxon>Hyphomicrobiales</taxon>
        <taxon>Tepidamorphaceae</taxon>
        <taxon>Microbaculum</taxon>
    </lineage>
</organism>
<evidence type="ECO:0000256" key="10">
    <source>
        <dbReference type="SAM" id="MobiDB-lite"/>
    </source>
</evidence>
<sequence>MRAIGRNLGEILSWVVISLMVGLTVVVVVAVIYRKMGASLSWYDEIASILLAWITYYGAALAALKRSHIGFDDVLRLLPVGARKVAVVIAEILVIFFFCLLAWAGWKVLQVLGGMSLISLTWMPVRVTQSVIPIGAVLFIIAELLSLPDYWRDVMAGRSTEHAAMAHGATPDGATPNGASQNGGEGNRP</sequence>
<reference evidence="12 13" key="1">
    <citation type="submission" date="2022-04" db="EMBL/GenBank/DDBJ databases">
        <authorList>
            <person name="Ye Y.-Q."/>
            <person name="Du Z.-J."/>
        </authorList>
    </citation>
    <scope>NUCLEOTIDE SEQUENCE [LARGE SCALE GENOMIC DNA]</scope>
    <source>
        <strain evidence="12 13">A6E488</strain>
    </source>
</reference>
<feature type="region of interest" description="Disordered" evidence="10">
    <location>
        <begin position="166"/>
        <end position="189"/>
    </location>
</feature>
<gene>
    <name evidence="12" type="ORF">MUB46_19170</name>
</gene>
<dbReference type="InterPro" id="IPR055348">
    <property type="entry name" value="DctQ"/>
</dbReference>
<evidence type="ECO:0000313" key="13">
    <source>
        <dbReference type="Proteomes" id="UP001320898"/>
    </source>
</evidence>
<evidence type="ECO:0000256" key="5">
    <source>
        <dbReference type="ARBA" id="ARBA00022692"/>
    </source>
</evidence>
<evidence type="ECO:0000313" key="12">
    <source>
        <dbReference type="EMBL" id="MCT8973994.1"/>
    </source>
</evidence>
<keyword evidence="7 9" id="KW-0472">Membrane</keyword>
<keyword evidence="13" id="KW-1185">Reference proteome</keyword>
<dbReference type="PANTHER" id="PTHR35011:SF2">
    <property type="entry name" value="2,3-DIKETO-L-GULONATE TRAP TRANSPORTER SMALL PERMEASE PROTEIN YIAM"/>
    <property type="match status" value="1"/>
</dbReference>
<feature type="transmembrane region" description="Helical" evidence="9">
    <location>
        <begin position="12"/>
        <end position="34"/>
    </location>
</feature>
<accession>A0AAW5R4D9</accession>
<feature type="domain" description="Tripartite ATP-independent periplasmic transporters DctQ component" evidence="11">
    <location>
        <begin position="23"/>
        <end position="147"/>
    </location>
</feature>
<evidence type="ECO:0000259" key="11">
    <source>
        <dbReference type="Pfam" id="PF04290"/>
    </source>
</evidence>
<comment type="subcellular location">
    <subcellularLocation>
        <location evidence="1 9">Cell inner membrane</location>
        <topology evidence="1 9">Multi-pass membrane protein</topology>
    </subcellularLocation>
</comment>
<protein>
    <recommendedName>
        <fullName evidence="9">TRAP transporter small permease protein</fullName>
    </recommendedName>
</protein>
<evidence type="ECO:0000256" key="3">
    <source>
        <dbReference type="ARBA" id="ARBA00022475"/>
    </source>
</evidence>
<proteinExistence type="inferred from homology"/>
<dbReference type="PANTHER" id="PTHR35011">
    <property type="entry name" value="2,3-DIKETO-L-GULONATE TRAP TRANSPORTER SMALL PERMEASE PROTEIN YIAM"/>
    <property type="match status" value="1"/>
</dbReference>
<dbReference type="Proteomes" id="UP001320898">
    <property type="component" value="Unassembled WGS sequence"/>
</dbReference>
<evidence type="ECO:0000256" key="1">
    <source>
        <dbReference type="ARBA" id="ARBA00004429"/>
    </source>
</evidence>
<comment type="caution">
    <text evidence="12">The sequence shown here is derived from an EMBL/GenBank/DDBJ whole genome shotgun (WGS) entry which is preliminary data.</text>
</comment>
<evidence type="ECO:0000256" key="6">
    <source>
        <dbReference type="ARBA" id="ARBA00022989"/>
    </source>
</evidence>
<dbReference type="AlphaFoldDB" id="A0AAW5R4D9"/>
<feature type="transmembrane region" description="Helical" evidence="9">
    <location>
        <begin position="46"/>
        <end position="64"/>
    </location>
</feature>
<comment type="function">
    <text evidence="9">Part of the tripartite ATP-independent periplasmic (TRAP) transport system.</text>
</comment>
<dbReference type="RefSeq" id="WP_261617573.1">
    <property type="nucleotide sequence ID" value="NZ_JALIDZ010000009.1"/>
</dbReference>
<keyword evidence="5 9" id="KW-0812">Transmembrane</keyword>
<feature type="transmembrane region" description="Helical" evidence="9">
    <location>
        <begin position="85"/>
        <end position="106"/>
    </location>
</feature>
<dbReference type="Pfam" id="PF04290">
    <property type="entry name" value="DctQ"/>
    <property type="match status" value="1"/>
</dbReference>
<name>A0AAW5R4D9_9HYPH</name>
<keyword evidence="4 9" id="KW-0997">Cell inner membrane</keyword>
<evidence type="ECO:0000256" key="4">
    <source>
        <dbReference type="ARBA" id="ARBA00022519"/>
    </source>
</evidence>
<dbReference type="GO" id="GO:0015740">
    <property type="term" value="P:C4-dicarboxylate transport"/>
    <property type="evidence" value="ECO:0007669"/>
    <property type="project" value="TreeGrafter"/>
</dbReference>
<evidence type="ECO:0000256" key="2">
    <source>
        <dbReference type="ARBA" id="ARBA00022448"/>
    </source>
</evidence>
<feature type="transmembrane region" description="Helical" evidence="9">
    <location>
        <begin position="126"/>
        <end position="145"/>
    </location>
</feature>
<comment type="similarity">
    <text evidence="8 9">Belongs to the TRAP transporter small permease family.</text>
</comment>
<evidence type="ECO:0000256" key="7">
    <source>
        <dbReference type="ARBA" id="ARBA00023136"/>
    </source>
</evidence>
<dbReference type="EMBL" id="JALIDZ010000009">
    <property type="protein sequence ID" value="MCT8973994.1"/>
    <property type="molecule type" value="Genomic_DNA"/>
</dbReference>
<dbReference type="GO" id="GO:0022857">
    <property type="term" value="F:transmembrane transporter activity"/>
    <property type="evidence" value="ECO:0007669"/>
    <property type="project" value="UniProtKB-UniRule"/>
</dbReference>
<evidence type="ECO:0000256" key="9">
    <source>
        <dbReference type="RuleBase" id="RU369079"/>
    </source>
</evidence>